<feature type="signal peptide" evidence="1">
    <location>
        <begin position="1"/>
        <end position="16"/>
    </location>
</feature>
<name>A0A384JGD3_BOTFB</name>
<dbReference type="GO" id="GO:0004089">
    <property type="term" value="F:carbonate dehydratase activity"/>
    <property type="evidence" value="ECO:0007669"/>
    <property type="project" value="InterPro"/>
</dbReference>
<feature type="chain" id="PRO_5016591095" description="Alpha-carbonic anhydrase domain-containing protein" evidence="1">
    <location>
        <begin position="17"/>
        <end position="271"/>
    </location>
</feature>
<dbReference type="OrthoDB" id="429145at2759"/>
<dbReference type="PANTHER" id="PTHR18952">
    <property type="entry name" value="CARBONIC ANHYDRASE"/>
    <property type="match status" value="1"/>
</dbReference>
<reference evidence="3 4" key="1">
    <citation type="journal article" date="2011" name="PLoS Genet.">
        <title>Genomic analysis of the necrotrophic fungal pathogens Sclerotinia sclerotiorum and Botrytis cinerea.</title>
        <authorList>
            <person name="Amselem J."/>
            <person name="Cuomo C.A."/>
            <person name="van Kan J.A."/>
            <person name="Viaud M."/>
            <person name="Benito E.P."/>
            <person name="Couloux A."/>
            <person name="Coutinho P.M."/>
            <person name="de Vries R.P."/>
            <person name="Dyer P.S."/>
            <person name="Fillinger S."/>
            <person name="Fournier E."/>
            <person name="Gout L."/>
            <person name="Hahn M."/>
            <person name="Kohn L."/>
            <person name="Lapalu N."/>
            <person name="Plummer K.M."/>
            <person name="Pradier J.M."/>
            <person name="Quevillon E."/>
            <person name="Sharon A."/>
            <person name="Simon A."/>
            <person name="ten Have A."/>
            <person name="Tudzynski B."/>
            <person name="Tudzynski P."/>
            <person name="Wincker P."/>
            <person name="Andrew M."/>
            <person name="Anthouard V."/>
            <person name="Beever R.E."/>
            <person name="Beffa R."/>
            <person name="Benoit I."/>
            <person name="Bouzid O."/>
            <person name="Brault B."/>
            <person name="Chen Z."/>
            <person name="Choquer M."/>
            <person name="Collemare J."/>
            <person name="Cotton P."/>
            <person name="Danchin E.G."/>
            <person name="Da Silva C."/>
            <person name="Gautier A."/>
            <person name="Giraud C."/>
            <person name="Giraud T."/>
            <person name="Gonzalez C."/>
            <person name="Grossetete S."/>
            <person name="Guldener U."/>
            <person name="Henrissat B."/>
            <person name="Howlett B.J."/>
            <person name="Kodira C."/>
            <person name="Kretschmer M."/>
            <person name="Lappartient A."/>
            <person name="Leroch M."/>
            <person name="Levis C."/>
            <person name="Mauceli E."/>
            <person name="Neuveglise C."/>
            <person name="Oeser B."/>
            <person name="Pearson M."/>
            <person name="Poulain J."/>
            <person name="Poussereau N."/>
            <person name="Quesneville H."/>
            <person name="Rascle C."/>
            <person name="Schumacher J."/>
            <person name="Segurens B."/>
            <person name="Sexton A."/>
            <person name="Silva E."/>
            <person name="Sirven C."/>
            <person name="Soanes D.M."/>
            <person name="Talbot N.J."/>
            <person name="Templeton M."/>
            <person name="Yandava C."/>
            <person name="Yarden O."/>
            <person name="Zeng Q."/>
            <person name="Rollins J.A."/>
            <person name="Lebrun M.H."/>
            <person name="Dickman M."/>
        </authorList>
    </citation>
    <scope>NUCLEOTIDE SEQUENCE [LARGE SCALE GENOMIC DNA]</scope>
    <source>
        <strain evidence="3 4">B05.10</strain>
    </source>
</reference>
<evidence type="ECO:0000313" key="3">
    <source>
        <dbReference type="EMBL" id="ATZ49666.1"/>
    </source>
</evidence>
<dbReference type="InterPro" id="IPR041891">
    <property type="entry name" value="Alpha_CA_prokaryot-like"/>
</dbReference>
<dbReference type="VEuPathDB" id="FungiDB:Bcin05g00860"/>
<dbReference type="EMBL" id="CP009809">
    <property type="protein sequence ID" value="ATZ49666.1"/>
    <property type="molecule type" value="Genomic_DNA"/>
</dbReference>
<dbReference type="InterPro" id="IPR023561">
    <property type="entry name" value="Carbonic_anhydrase_a-class"/>
</dbReference>
<dbReference type="SUPFAM" id="SSF51069">
    <property type="entry name" value="Carbonic anhydrase"/>
    <property type="match status" value="1"/>
</dbReference>
<dbReference type="Pfam" id="PF00194">
    <property type="entry name" value="Carb_anhydrase"/>
    <property type="match status" value="1"/>
</dbReference>
<dbReference type="Gene3D" id="3.10.200.10">
    <property type="entry name" value="Alpha carbonic anhydrase"/>
    <property type="match status" value="1"/>
</dbReference>
<keyword evidence="1" id="KW-0732">Signal</keyword>
<sequence>MSAFILAATLLSAVMACPQHDLSSSSIMKRADGPADWAYDAAYNWGMINENYTTCQTGTQQSPIHLSTSTGYSKTHTPTFNYSTSTAGSLYNWGYGPAFSLTSNVTDLSGNPSMTFDNETVFLKGWHIHSPADHTIDSARSKAELHFVHATASGAERAVVAFMIDPVPFGTVANSTFFDSFSLPSIPTFSDMTTRIPLNLDLKQALTEIDGAKDFWTYEGSLTSPPCTEGMRWFVAGKKMLVGTEQMQEILAVSTYSAREEQKVWGHNINV</sequence>
<organism evidence="3 4">
    <name type="scientific">Botryotinia fuckeliana (strain B05.10)</name>
    <name type="common">Noble rot fungus</name>
    <name type="synonym">Botrytis cinerea</name>
    <dbReference type="NCBI Taxonomy" id="332648"/>
    <lineage>
        <taxon>Eukaryota</taxon>
        <taxon>Fungi</taxon>
        <taxon>Dikarya</taxon>
        <taxon>Ascomycota</taxon>
        <taxon>Pezizomycotina</taxon>
        <taxon>Leotiomycetes</taxon>
        <taxon>Helotiales</taxon>
        <taxon>Sclerotiniaceae</taxon>
        <taxon>Botrytis</taxon>
    </lineage>
</organism>
<dbReference type="OMA" id="VWRHRIN"/>
<dbReference type="InterPro" id="IPR036398">
    <property type="entry name" value="CA_dom_sf"/>
</dbReference>
<reference evidence="3 4" key="2">
    <citation type="journal article" date="2012" name="Eukaryot. Cell">
        <title>Genome update of Botrytis cinerea strains B05.10 and T4.</title>
        <authorList>
            <person name="Staats M."/>
            <person name="van Kan J.A."/>
        </authorList>
    </citation>
    <scope>NUCLEOTIDE SEQUENCE [LARGE SCALE GENOMIC DNA]</scope>
    <source>
        <strain evidence="3 4">B05.10</strain>
    </source>
</reference>
<dbReference type="GeneID" id="5432558"/>
<accession>A0A384JGD3</accession>
<dbReference type="SMART" id="SM01057">
    <property type="entry name" value="Carb_anhydrase"/>
    <property type="match status" value="1"/>
</dbReference>
<protein>
    <recommendedName>
        <fullName evidence="2">Alpha-carbonic anhydrase domain-containing protein</fullName>
    </recommendedName>
</protein>
<reference evidence="3 4" key="3">
    <citation type="journal article" date="2017" name="Mol. Plant Pathol.">
        <title>A gapless genome sequence of the fungus Botrytis cinerea.</title>
        <authorList>
            <person name="Van Kan J.A."/>
            <person name="Stassen J.H."/>
            <person name="Mosbach A."/>
            <person name="Van Der Lee T.A."/>
            <person name="Faino L."/>
            <person name="Farmer A.D."/>
            <person name="Papasotiriou D.G."/>
            <person name="Zhou S."/>
            <person name="Seidl M.F."/>
            <person name="Cottam E."/>
            <person name="Edel D."/>
            <person name="Hahn M."/>
            <person name="Schwartz D.C."/>
            <person name="Dietrich R.A."/>
            <person name="Widdison S."/>
            <person name="Scalliet G."/>
        </authorList>
    </citation>
    <scope>NUCLEOTIDE SEQUENCE [LARGE SCALE GENOMIC DNA]</scope>
    <source>
        <strain evidence="3 4">B05.10</strain>
    </source>
</reference>
<dbReference type="PANTHER" id="PTHR18952:SF274">
    <property type="entry name" value="ALPHA-CARBONIC ANHYDRASE DOMAIN-CONTAINING PROTEIN"/>
    <property type="match status" value="1"/>
</dbReference>
<dbReference type="PROSITE" id="PS51144">
    <property type="entry name" value="ALPHA_CA_2"/>
    <property type="match status" value="1"/>
</dbReference>
<proteinExistence type="predicted"/>
<keyword evidence="4" id="KW-1185">Reference proteome</keyword>
<evidence type="ECO:0000259" key="2">
    <source>
        <dbReference type="PROSITE" id="PS51144"/>
    </source>
</evidence>
<dbReference type="CDD" id="cd03124">
    <property type="entry name" value="alpha_CA_prokaryotic_like"/>
    <property type="match status" value="1"/>
</dbReference>
<dbReference type="RefSeq" id="XP_001552065.1">
    <property type="nucleotide sequence ID" value="XM_001552015.2"/>
</dbReference>
<dbReference type="InterPro" id="IPR001148">
    <property type="entry name" value="CA_dom"/>
</dbReference>
<dbReference type="AlphaFoldDB" id="A0A384JGD3"/>
<dbReference type="KEGG" id="bfu:BCIN_05g00860"/>
<gene>
    <name evidence="3" type="ORF">BCIN_05g00860</name>
</gene>
<evidence type="ECO:0000313" key="4">
    <source>
        <dbReference type="Proteomes" id="UP000001798"/>
    </source>
</evidence>
<dbReference type="GO" id="GO:0008270">
    <property type="term" value="F:zinc ion binding"/>
    <property type="evidence" value="ECO:0007669"/>
    <property type="project" value="InterPro"/>
</dbReference>
<evidence type="ECO:0000256" key="1">
    <source>
        <dbReference type="SAM" id="SignalP"/>
    </source>
</evidence>
<dbReference type="Proteomes" id="UP000001798">
    <property type="component" value="Chromosome 5"/>
</dbReference>
<feature type="domain" description="Alpha-carbonic anhydrase" evidence="2">
    <location>
        <begin position="35"/>
        <end position="271"/>
    </location>
</feature>